<protein>
    <submittedName>
        <fullName evidence="2">Uncharacterized protein</fullName>
    </submittedName>
</protein>
<dbReference type="EMBL" id="MDYX01000024">
    <property type="protein sequence ID" value="KAF9628954.1"/>
    <property type="molecule type" value="Genomic_DNA"/>
</dbReference>
<feature type="signal peptide" evidence="1">
    <location>
        <begin position="1"/>
        <end position="22"/>
    </location>
</feature>
<reference evidence="2" key="1">
    <citation type="submission" date="2016-08" db="EMBL/GenBank/DDBJ databases">
        <authorList>
            <person name="Yan J."/>
        </authorList>
    </citation>
    <scope>NUCLEOTIDE SEQUENCE</scope>
    <source>
        <strain evidence="2">CSS-01s</strain>
    </source>
</reference>
<accession>A0A8H7INN3</accession>
<evidence type="ECO:0000313" key="2">
    <source>
        <dbReference type="EMBL" id="KAF9628954.1"/>
    </source>
</evidence>
<dbReference type="AlphaFoldDB" id="A0A8H7INN3"/>
<evidence type="ECO:0000313" key="3">
    <source>
        <dbReference type="Proteomes" id="UP000627934"/>
    </source>
</evidence>
<feature type="chain" id="PRO_5034777881" evidence="1">
    <location>
        <begin position="23"/>
        <end position="71"/>
    </location>
</feature>
<evidence type="ECO:0000256" key="1">
    <source>
        <dbReference type="SAM" id="SignalP"/>
    </source>
</evidence>
<organism evidence="2 3">
    <name type="scientific">Lasiodiplodia theobromae</name>
    <dbReference type="NCBI Taxonomy" id="45133"/>
    <lineage>
        <taxon>Eukaryota</taxon>
        <taxon>Fungi</taxon>
        <taxon>Dikarya</taxon>
        <taxon>Ascomycota</taxon>
        <taxon>Pezizomycotina</taxon>
        <taxon>Dothideomycetes</taxon>
        <taxon>Dothideomycetes incertae sedis</taxon>
        <taxon>Botryosphaeriales</taxon>
        <taxon>Botryosphaeriaceae</taxon>
        <taxon>Lasiodiplodia</taxon>
    </lineage>
</organism>
<name>A0A8H7INN3_9PEZI</name>
<reference evidence="2" key="2">
    <citation type="journal article" date="2018" name="DNA Res.">
        <title>Comparative genome and transcriptome analyses reveal adaptations to opportunistic infections in woody plant degrading pathogens of Botryosphaeriaceae.</title>
        <authorList>
            <person name="Yan J.Y."/>
            <person name="Zhao W.S."/>
            <person name="Chen Z."/>
            <person name="Xing Q.K."/>
            <person name="Zhang W."/>
            <person name="Chethana K.W.T."/>
            <person name="Xue M.F."/>
            <person name="Xu J.P."/>
            <person name="Phillips A.J.L."/>
            <person name="Wang Y."/>
            <person name="Liu J.H."/>
            <person name="Liu M."/>
            <person name="Zhou Y."/>
            <person name="Jayawardena R.S."/>
            <person name="Manawasinghe I.S."/>
            <person name="Huang J.B."/>
            <person name="Qiao G.H."/>
            <person name="Fu C.Y."/>
            <person name="Guo F.F."/>
            <person name="Dissanayake A.J."/>
            <person name="Peng Y.L."/>
            <person name="Hyde K.D."/>
            <person name="Li X.H."/>
        </authorList>
    </citation>
    <scope>NUCLEOTIDE SEQUENCE</scope>
    <source>
        <strain evidence="2">CSS-01s</strain>
    </source>
</reference>
<proteinExistence type="predicted"/>
<dbReference type="Proteomes" id="UP000627934">
    <property type="component" value="Unassembled WGS sequence"/>
</dbReference>
<gene>
    <name evidence="2" type="ORF">BFW01_g10157</name>
</gene>
<comment type="caution">
    <text evidence="2">The sequence shown here is derived from an EMBL/GenBank/DDBJ whole genome shotgun (WGS) entry which is preliminary data.</text>
</comment>
<sequence length="71" mass="7684">MQFIMKLCHVLAATLLASVTGAVPTAATNPLDIIRALKIDDDGFVHTGDDGVTRSYNANNEVIDYHQTNPQ</sequence>
<keyword evidence="1" id="KW-0732">Signal</keyword>